<sequence>MPSLVLRTATLDDLALLQHWDEQPHVWGADPHDDWGWPVELARRPDWREQLIAELDGRPIGFVQIIDPEQEDSHYWGDCGPQLRAIDLWIGEADCLGQGWGTQMMQQALQRCFAAAEVMAVIIDPLLANTRAQLFYQRLGFEAQGVQQFGADECLVMGLSREEWQLSQG</sequence>
<dbReference type="RefSeq" id="WP_133818135.1">
    <property type="nucleotide sequence ID" value="NZ_SNZH01000004.1"/>
</dbReference>
<organism evidence="3 4">
    <name type="scientific">Tahibacter aquaticus</name>
    <dbReference type="NCBI Taxonomy" id="520092"/>
    <lineage>
        <taxon>Bacteria</taxon>
        <taxon>Pseudomonadati</taxon>
        <taxon>Pseudomonadota</taxon>
        <taxon>Gammaproteobacteria</taxon>
        <taxon>Lysobacterales</taxon>
        <taxon>Rhodanobacteraceae</taxon>
        <taxon>Tahibacter</taxon>
    </lineage>
</organism>
<dbReference type="InterPro" id="IPR000182">
    <property type="entry name" value="GNAT_dom"/>
</dbReference>
<protein>
    <submittedName>
        <fullName evidence="3">Aminoglycoside 6'-N-acetyltransferase</fullName>
    </submittedName>
</protein>
<keyword evidence="3" id="KW-0808">Transferase</keyword>
<evidence type="ECO:0000313" key="3">
    <source>
        <dbReference type="EMBL" id="TDR45767.1"/>
    </source>
</evidence>
<dbReference type="CDD" id="cd04301">
    <property type="entry name" value="NAT_SF"/>
    <property type="match status" value="1"/>
</dbReference>
<evidence type="ECO:0000259" key="2">
    <source>
        <dbReference type="PROSITE" id="PS51186"/>
    </source>
</evidence>
<keyword evidence="4" id="KW-1185">Reference proteome</keyword>
<dbReference type="AlphaFoldDB" id="A0A4R6Z2F0"/>
<keyword evidence="1" id="KW-0046">Antibiotic resistance</keyword>
<evidence type="ECO:0000313" key="4">
    <source>
        <dbReference type="Proteomes" id="UP000295293"/>
    </source>
</evidence>
<comment type="caution">
    <text evidence="3">The sequence shown here is derived from an EMBL/GenBank/DDBJ whole genome shotgun (WGS) entry which is preliminary data.</text>
</comment>
<reference evidence="3 4" key="1">
    <citation type="submission" date="2019-03" db="EMBL/GenBank/DDBJ databases">
        <title>Genomic Encyclopedia of Type Strains, Phase IV (KMG-IV): sequencing the most valuable type-strain genomes for metagenomic binning, comparative biology and taxonomic classification.</title>
        <authorList>
            <person name="Goeker M."/>
        </authorList>
    </citation>
    <scope>NUCLEOTIDE SEQUENCE [LARGE SCALE GENOMIC DNA]</scope>
    <source>
        <strain evidence="3 4">DSM 21667</strain>
    </source>
</reference>
<dbReference type="GO" id="GO:0046677">
    <property type="term" value="P:response to antibiotic"/>
    <property type="evidence" value="ECO:0007669"/>
    <property type="project" value="UniProtKB-KW"/>
</dbReference>
<dbReference type="SUPFAM" id="SSF55729">
    <property type="entry name" value="Acyl-CoA N-acyltransferases (Nat)"/>
    <property type="match status" value="1"/>
</dbReference>
<dbReference type="PANTHER" id="PTHR31438:SF1">
    <property type="entry name" value="LYSINE N-ACYLTRANSFERASE C17G9.06C-RELATED"/>
    <property type="match status" value="1"/>
</dbReference>
<dbReference type="InterPro" id="IPR016181">
    <property type="entry name" value="Acyl_CoA_acyltransferase"/>
</dbReference>
<proteinExistence type="predicted"/>
<dbReference type="PANTHER" id="PTHR31438">
    <property type="entry name" value="LYSINE N-ACYLTRANSFERASE C17G9.06C-RELATED"/>
    <property type="match status" value="1"/>
</dbReference>
<dbReference type="Proteomes" id="UP000295293">
    <property type="component" value="Unassembled WGS sequence"/>
</dbReference>
<accession>A0A4R6Z2F0</accession>
<dbReference type="GO" id="GO:0016410">
    <property type="term" value="F:N-acyltransferase activity"/>
    <property type="evidence" value="ECO:0007669"/>
    <property type="project" value="TreeGrafter"/>
</dbReference>
<dbReference type="OrthoDB" id="326501at2"/>
<dbReference type="EMBL" id="SNZH01000004">
    <property type="protein sequence ID" value="TDR45767.1"/>
    <property type="molecule type" value="Genomic_DNA"/>
</dbReference>
<dbReference type="Gene3D" id="3.40.630.30">
    <property type="match status" value="1"/>
</dbReference>
<evidence type="ECO:0000256" key="1">
    <source>
        <dbReference type="ARBA" id="ARBA00023251"/>
    </source>
</evidence>
<gene>
    <name evidence="3" type="ORF">DFR29_104195</name>
</gene>
<dbReference type="PROSITE" id="PS51186">
    <property type="entry name" value="GNAT"/>
    <property type="match status" value="1"/>
</dbReference>
<dbReference type="Pfam" id="PF13523">
    <property type="entry name" value="Acetyltransf_8"/>
    <property type="match status" value="1"/>
</dbReference>
<name>A0A4R6Z2F0_9GAMM</name>
<feature type="domain" description="N-acetyltransferase" evidence="2">
    <location>
        <begin position="4"/>
        <end position="162"/>
    </location>
</feature>